<gene>
    <name evidence="1" type="ORF">K1718_09965</name>
</gene>
<keyword evidence="2" id="KW-1185">Reference proteome</keyword>
<name>A0ABY8F896_9HYPH</name>
<dbReference type="EMBL" id="CP120863">
    <property type="protein sequence ID" value="WFE91661.1"/>
    <property type="molecule type" value="Genomic_DNA"/>
</dbReference>
<keyword evidence="1" id="KW-0560">Oxidoreductase</keyword>
<sequence length="344" mass="38833">MRAAEILKMPYYAAALATGAKSFRDNPIIGSRRLNEAGLHVRRIKLAEKLADFRRRQLKHLLPEEDRIAYERDGFIAKPGLLTDDELAGIRQEVETTRFHAWDMRQGNAVTRFIPLPPNVLKDLPFLKALVWSKSFQNGLRYLASTNGDPLVYLHIVMTDPDSKKRADPQTAFHSDTFHQTAKSWFFLYDIDDAEGPFTYIPGSHRLTKERLNWEREQSLVAAHATNRHHAGGSLRLEGSNVEQLGYRQPVRFAVPGNTLVVADTHGFHARASSDRPSVRVGIYGSLRRNPFLPWAGLDPLNLPGIRGQQARLFVAMKDREARKNGRASHMYAGKVLPTEPPAS</sequence>
<proteinExistence type="predicted"/>
<evidence type="ECO:0000313" key="1">
    <source>
        <dbReference type="EMBL" id="WFE91661.1"/>
    </source>
</evidence>
<dbReference type="SUPFAM" id="SSF51197">
    <property type="entry name" value="Clavaminate synthase-like"/>
    <property type="match status" value="1"/>
</dbReference>
<reference evidence="1 2" key="1">
    <citation type="submission" date="2023-03" db="EMBL/GenBank/DDBJ databases">
        <title>Roseibium porphyridii sp. nov. and Roseibium rhodosorbium sp. nov. isolated from marine algae, Porphyridium cruentum and Rhodosorus marinus, respectively.</title>
        <authorList>
            <person name="Lee M.W."/>
            <person name="Choi B.J."/>
            <person name="Lee J.K."/>
            <person name="Choi D.G."/>
            <person name="Baek J.H."/>
            <person name="Bayburt H."/>
            <person name="Kim J.M."/>
            <person name="Han D.M."/>
            <person name="Kim K.H."/>
            <person name="Jeon C.O."/>
        </authorList>
    </citation>
    <scope>NUCLEOTIDE SEQUENCE [LARGE SCALE GENOMIC DNA]</scope>
    <source>
        <strain evidence="1 2">KMA01</strain>
    </source>
</reference>
<dbReference type="GO" id="GO:0051213">
    <property type="term" value="F:dioxygenase activity"/>
    <property type="evidence" value="ECO:0007669"/>
    <property type="project" value="UniProtKB-KW"/>
</dbReference>
<keyword evidence="1" id="KW-0223">Dioxygenase</keyword>
<protein>
    <submittedName>
        <fullName evidence="1">Phytanoyl-CoA dioxygenase family protein</fullName>
    </submittedName>
</protein>
<dbReference type="Gene3D" id="2.60.120.620">
    <property type="entry name" value="q2cbj1_9rhob like domain"/>
    <property type="match status" value="1"/>
</dbReference>
<dbReference type="Proteomes" id="UP001209803">
    <property type="component" value="Chromosome"/>
</dbReference>
<accession>A0ABY8F896</accession>
<dbReference type="InterPro" id="IPR008775">
    <property type="entry name" value="Phytyl_CoA_dOase-like"/>
</dbReference>
<evidence type="ECO:0000313" key="2">
    <source>
        <dbReference type="Proteomes" id="UP001209803"/>
    </source>
</evidence>
<dbReference type="Pfam" id="PF05721">
    <property type="entry name" value="PhyH"/>
    <property type="match status" value="1"/>
</dbReference>
<dbReference type="RefSeq" id="WP_265684240.1">
    <property type="nucleotide sequence ID" value="NZ_CP120863.1"/>
</dbReference>
<organism evidence="1 2">
    <name type="scientific">Roseibium porphyridii</name>
    <dbReference type="NCBI Taxonomy" id="2866279"/>
    <lineage>
        <taxon>Bacteria</taxon>
        <taxon>Pseudomonadati</taxon>
        <taxon>Pseudomonadota</taxon>
        <taxon>Alphaproteobacteria</taxon>
        <taxon>Hyphomicrobiales</taxon>
        <taxon>Stappiaceae</taxon>
        <taxon>Roseibium</taxon>
    </lineage>
</organism>